<organism evidence="2 3">
    <name type="scientific">Massilia antarctica</name>
    <dbReference type="NCBI Taxonomy" id="2765360"/>
    <lineage>
        <taxon>Bacteria</taxon>
        <taxon>Pseudomonadati</taxon>
        <taxon>Pseudomonadota</taxon>
        <taxon>Betaproteobacteria</taxon>
        <taxon>Burkholderiales</taxon>
        <taxon>Oxalobacteraceae</taxon>
        <taxon>Telluria group</taxon>
        <taxon>Massilia</taxon>
    </lineage>
</organism>
<dbReference type="PANTHER" id="PTHR43372">
    <property type="entry name" value="FATTY-ACID AMIDE HYDROLASE"/>
    <property type="match status" value="1"/>
</dbReference>
<dbReference type="PANTHER" id="PTHR43372:SF4">
    <property type="entry name" value="FATTY-ACID AMIDE HYDROLASE 2"/>
    <property type="match status" value="1"/>
</dbReference>
<proteinExistence type="predicted"/>
<dbReference type="EC" id="3.5.1.4" evidence="2"/>
<dbReference type="InterPro" id="IPR052739">
    <property type="entry name" value="FAAH2"/>
</dbReference>
<gene>
    <name evidence="2" type="ORF">IV454_25140</name>
</gene>
<dbReference type="InterPro" id="IPR023631">
    <property type="entry name" value="Amidase_dom"/>
</dbReference>
<accession>A0AA48WA15</accession>
<dbReference type="GO" id="GO:0004040">
    <property type="term" value="F:amidase activity"/>
    <property type="evidence" value="ECO:0007669"/>
    <property type="project" value="UniProtKB-EC"/>
</dbReference>
<dbReference type="Gene3D" id="3.90.1300.10">
    <property type="entry name" value="Amidase signature (AS) domain"/>
    <property type="match status" value="1"/>
</dbReference>
<feature type="domain" description="Amidase" evidence="1">
    <location>
        <begin position="34"/>
        <end position="471"/>
    </location>
</feature>
<dbReference type="NCBIfam" id="NF004816">
    <property type="entry name" value="PRK06170.1"/>
    <property type="match status" value="1"/>
</dbReference>
<dbReference type="RefSeq" id="WP_206088359.1">
    <property type="nucleotide sequence ID" value="NZ_CP065053.1"/>
</dbReference>
<dbReference type="Pfam" id="PF01425">
    <property type="entry name" value="Amidase"/>
    <property type="match status" value="1"/>
</dbReference>
<dbReference type="EMBL" id="CP065053">
    <property type="protein sequence ID" value="QPI48765.1"/>
    <property type="molecule type" value="Genomic_DNA"/>
</dbReference>
<evidence type="ECO:0000259" key="1">
    <source>
        <dbReference type="Pfam" id="PF01425"/>
    </source>
</evidence>
<dbReference type="PIRSF" id="PIRSF001221">
    <property type="entry name" value="Amidase_fungi"/>
    <property type="match status" value="1"/>
</dbReference>
<dbReference type="InterPro" id="IPR036928">
    <property type="entry name" value="AS_sf"/>
</dbReference>
<name>A0AA48WA15_9BURK</name>
<keyword evidence="2" id="KW-0378">Hydrolase</keyword>
<keyword evidence="3" id="KW-1185">Reference proteome</keyword>
<evidence type="ECO:0000313" key="2">
    <source>
        <dbReference type="EMBL" id="QPI48765.1"/>
    </source>
</evidence>
<reference evidence="2 3" key="1">
    <citation type="submission" date="2020-11" db="EMBL/GenBank/DDBJ databases">
        <authorList>
            <person name="Sun Q."/>
        </authorList>
    </citation>
    <scope>NUCLEOTIDE SEQUENCE [LARGE SCALE GENOMIC DNA]</scope>
    <source>
        <strain evidence="2 3">P8398</strain>
    </source>
</reference>
<evidence type="ECO:0000313" key="3">
    <source>
        <dbReference type="Proteomes" id="UP000662888"/>
    </source>
</evidence>
<dbReference type="SUPFAM" id="SSF75304">
    <property type="entry name" value="Amidase signature (AS) enzymes"/>
    <property type="match status" value="1"/>
</dbReference>
<dbReference type="Proteomes" id="UP000662888">
    <property type="component" value="Chromosome"/>
</dbReference>
<protein>
    <submittedName>
        <fullName evidence="2">Amidase</fullName>
        <ecNumber evidence="2">3.5.1.4</ecNumber>
    </submittedName>
</protein>
<sequence>MQFQHYYLKNMIIPFASATDTASLLASGEVCAIELVDFMVARIVELDPQINAVVVRDFEQARRAAASADAALKRGIRRPLLGVPVTVKESFHVAGLATSWGIGAFRDWPCRTESVAIQRLKHAGAIIVGKTNIATALADWQCDNELFGKTSNPWDPSRTPGGSSGGSAAALAAGLSFLELGSDLAGSIRIPAHFCGVYGHRPTQGLISSQGYSFPGTTATSDLGTIGPMARSADDLRCAVDLLAGPGSPESIGWRFKMPAARHDQVQGFRVLLLDSHPLVPSSDADRQQLDTLATELRKLGATVATESPLLPSLAEAAHVFMRILIPQNVARLSEENYAAALESIHAIAEDDTSLMAVGLRACIGNPRDGFRANEARARLKLQWQRLFRDWDVVVCPVSPTAAFAHDDRPMEDRRLSVDGLPISYFDQMAWISFASLCGLPATSVPCGLNREDMPNGLQIIGPHYEDHTTLAFASHLERHFGGFVPPPRFAGH</sequence>